<reference evidence="6 7" key="1">
    <citation type="submission" date="2021-01" db="EMBL/GenBank/DDBJ databases">
        <title>Genome public.</title>
        <authorList>
            <person name="Liu C."/>
            <person name="Sun Q."/>
        </authorList>
    </citation>
    <scope>NUCLEOTIDE SEQUENCE [LARGE SCALE GENOMIC DNA]</scope>
    <source>
        <strain evidence="6 7">YIM B02515</strain>
    </source>
</reference>
<dbReference type="HAMAP" id="MF_02070">
    <property type="entry name" value="TagA_TarA"/>
    <property type="match status" value="1"/>
</dbReference>
<evidence type="ECO:0000256" key="3">
    <source>
        <dbReference type="ARBA" id="ARBA00022944"/>
    </source>
</evidence>
<dbReference type="InterPro" id="IPR004629">
    <property type="entry name" value="WecG_TagA_CpsF"/>
</dbReference>
<dbReference type="Pfam" id="PF03808">
    <property type="entry name" value="Glyco_tran_WecG"/>
    <property type="match status" value="1"/>
</dbReference>
<organism evidence="6 7">
    <name type="scientific">Clostridium rhizosphaerae</name>
    <dbReference type="NCBI Taxonomy" id="2803861"/>
    <lineage>
        <taxon>Bacteria</taxon>
        <taxon>Bacillati</taxon>
        <taxon>Bacillota</taxon>
        <taxon>Clostridia</taxon>
        <taxon>Eubacteriales</taxon>
        <taxon>Clostridiaceae</taxon>
        <taxon>Clostridium</taxon>
    </lineage>
</organism>
<dbReference type="Proteomes" id="UP000632377">
    <property type="component" value="Unassembled WGS sequence"/>
</dbReference>
<dbReference type="EMBL" id="JAESWC010000014">
    <property type="protein sequence ID" value="MBL4937422.1"/>
    <property type="molecule type" value="Genomic_DNA"/>
</dbReference>
<name>A0ABS1TEC6_9CLOT</name>
<evidence type="ECO:0000313" key="7">
    <source>
        <dbReference type="Proteomes" id="UP000632377"/>
    </source>
</evidence>
<evidence type="ECO:0000256" key="5">
    <source>
        <dbReference type="HAMAP-Rule" id="MF_02070"/>
    </source>
</evidence>
<dbReference type="RefSeq" id="WP_202750173.1">
    <property type="nucleotide sequence ID" value="NZ_JAESWC010000014.1"/>
</dbReference>
<sequence>MRDIVKILGVPFNRITTDGTVDIIENQINSDRKKPYHIITGNPEIVVSYKKEKVLQDIIDDTDLITPDGVGIILASKWKKDLLPERVTGVDLLARVLDRGNERGWSFYFLGADEETNKKAVEIIKEKNSNIVVTGRHNGFFNKEEEEKIIEEISNLKPDILIVALGAPRAEKWIYNNKLRLNAKVTFGVGGSLDVIAGKVKRAPLIWQKLNIEWLHRLLSQPSRWRRQLVLPVFAWKAFGEAVKENVFHKKED</sequence>
<evidence type="ECO:0000256" key="4">
    <source>
        <dbReference type="ARBA" id="ARBA00023316"/>
    </source>
</evidence>
<protein>
    <recommendedName>
        <fullName evidence="5">N-acetylglucosaminyldiphosphoundecaprenol N-acetyl-beta-D-mannosaminyltransferase</fullName>
        <ecNumber evidence="5">2.4.1.187</ecNumber>
    </recommendedName>
    <alternativeName>
        <fullName evidence="5">N-acetylmannosaminyltransferase</fullName>
    </alternativeName>
    <alternativeName>
        <fullName evidence="5">UDP-N-acetylmannosamine transferase</fullName>
    </alternativeName>
    <alternativeName>
        <fullName evidence="5">UDP-N-acetylmannosamine:N-acetylglucosaminyl pyrophosphorylundecaprenol N-acetylmannosaminyltransferase</fullName>
    </alternativeName>
</protein>
<accession>A0ABS1TEC6</accession>
<keyword evidence="2 5" id="KW-0808">Transferase</keyword>
<dbReference type="CDD" id="cd06533">
    <property type="entry name" value="Glyco_transf_WecG_TagA"/>
    <property type="match status" value="1"/>
</dbReference>
<dbReference type="NCBIfam" id="TIGR00696">
    <property type="entry name" value="wecG_tagA_cpsF"/>
    <property type="match status" value="1"/>
</dbReference>
<keyword evidence="4 5" id="KW-0961">Cell wall biogenesis/degradation</keyword>
<evidence type="ECO:0000313" key="6">
    <source>
        <dbReference type="EMBL" id="MBL4937422.1"/>
    </source>
</evidence>
<dbReference type="PANTHER" id="PTHR34136:SF1">
    <property type="entry name" value="UDP-N-ACETYL-D-MANNOSAMINURONIC ACID TRANSFERASE"/>
    <property type="match status" value="1"/>
</dbReference>
<comment type="caution">
    <text evidence="6">The sequence shown here is derived from an EMBL/GenBank/DDBJ whole genome shotgun (WGS) entry which is preliminary data.</text>
</comment>
<evidence type="ECO:0000256" key="1">
    <source>
        <dbReference type="ARBA" id="ARBA00022676"/>
    </source>
</evidence>
<keyword evidence="7" id="KW-1185">Reference proteome</keyword>
<proteinExistence type="inferred from homology"/>
<comment type="pathway">
    <text evidence="5">Cell wall biogenesis; teichoic acid biosynthesis.</text>
</comment>
<gene>
    <name evidence="6" type="ORF">JK636_17005</name>
</gene>
<dbReference type="EC" id="2.4.1.187" evidence="5"/>
<keyword evidence="1 5" id="KW-0328">Glycosyltransferase</keyword>
<comment type="function">
    <text evidence="5">Catalyzes the conversion of GlcNAc-PP-undecaprenol into ManNAc-GlcNAc-PP-undecaprenol, the first committed lipid intermediate in the de novo synthesis of teichoic acid.</text>
</comment>
<keyword evidence="3 5" id="KW-0777">Teichoic acid biosynthesis</keyword>
<dbReference type="InterPro" id="IPR034714">
    <property type="entry name" value="TagA_TarA"/>
</dbReference>
<evidence type="ECO:0000256" key="2">
    <source>
        <dbReference type="ARBA" id="ARBA00022679"/>
    </source>
</evidence>
<comment type="catalytic activity">
    <reaction evidence="5">
        <text>UDP-N-acetyl-alpha-D-mannosamine + N-acetyl-alpha-D-glucosaminyl-di-trans,octa-cis-undecaprenyl diphosphate = N-acetyl-beta-D-mannosaminyl-(1-&gt;4)-N-acetyl-alpha-D-glucosaminyl di-trans,octa-cis-undecaprenyl diphosphate + UDP + H(+)</text>
        <dbReference type="Rhea" id="RHEA:16053"/>
        <dbReference type="ChEBI" id="CHEBI:15378"/>
        <dbReference type="ChEBI" id="CHEBI:58223"/>
        <dbReference type="ChEBI" id="CHEBI:62959"/>
        <dbReference type="ChEBI" id="CHEBI:68623"/>
        <dbReference type="ChEBI" id="CHEBI:132210"/>
        <dbReference type="EC" id="2.4.1.187"/>
    </reaction>
</comment>
<comment type="similarity">
    <text evidence="5">Belongs to the glycosyltransferase 26 family. TagA/TarA subfamily.</text>
</comment>
<dbReference type="PANTHER" id="PTHR34136">
    <property type="match status" value="1"/>
</dbReference>